<dbReference type="EMBL" id="SHNO01000001">
    <property type="protein sequence ID" value="MCX2977653.1"/>
    <property type="molecule type" value="Genomic_DNA"/>
</dbReference>
<dbReference type="InterPro" id="IPR050114">
    <property type="entry name" value="UPF0173_UPF0282_UlaG_hydrolase"/>
</dbReference>
<gene>
    <name evidence="1" type="ORF">EYC82_09835</name>
</gene>
<dbReference type="InterPro" id="IPR036866">
    <property type="entry name" value="RibonucZ/Hydroxyglut_hydro"/>
</dbReference>
<dbReference type="SUPFAM" id="SSF56281">
    <property type="entry name" value="Metallo-hydrolase/oxidoreductase"/>
    <property type="match status" value="1"/>
</dbReference>
<name>A0ABT3T5V1_9GAMM</name>
<dbReference type="PANTHER" id="PTHR43546">
    <property type="entry name" value="UPF0173 METAL-DEPENDENT HYDROLASE MJ1163-RELATED"/>
    <property type="match status" value="1"/>
</dbReference>
<evidence type="ECO:0000313" key="1">
    <source>
        <dbReference type="EMBL" id="MCX2977653.1"/>
    </source>
</evidence>
<organism evidence="1 2">
    <name type="scientific">Candidatus Marimicrobium litorale</name>
    <dbReference type="NCBI Taxonomy" id="2518991"/>
    <lineage>
        <taxon>Bacteria</taxon>
        <taxon>Pseudomonadati</taxon>
        <taxon>Pseudomonadota</taxon>
        <taxon>Gammaproteobacteria</taxon>
        <taxon>Cellvibrionales</taxon>
        <taxon>Halieaceae</taxon>
        <taxon>Marimicrobium</taxon>
    </lineage>
</organism>
<proteinExistence type="predicted"/>
<dbReference type="RefSeq" id="WP_279249363.1">
    <property type="nucleotide sequence ID" value="NZ_SHNO01000001.1"/>
</dbReference>
<sequence>MNKRVRLVGILVLVCVAAVLLLFTYALNHHTALPVNPDWAVPGEPDVSAGAVTVRYSGTATLLFSDGETAWMTDGWFSRPAPLQLVLGKIEPDLSAIEWGLAANDVDTLAAVVPLHSHYDHAMDAPEVARRTGAVLMGSDTTAYIGRGWGLPESQIQVLVDREPFHLGRFEITPIESRHFAFPDPMVRERGLGSLGLDAPLVPPVAAFDYPVGKVYLLHVSHPAGSWLIVGSAGYVPDALRGLEAETVFLGVGGLGSQSPAYREGYWREIIETVAASRVVPIHYDSLTGPLRGPFLGPVTAVAWVSGDEEETRAFLYDKAAANPEIQFMTLPRFEPVLLFP</sequence>
<protein>
    <submittedName>
        <fullName evidence="1">MBL fold metallo-hydrolase</fullName>
    </submittedName>
</protein>
<dbReference type="PANTHER" id="PTHR43546:SF3">
    <property type="entry name" value="UPF0173 METAL-DEPENDENT HYDROLASE MJ1163"/>
    <property type="match status" value="1"/>
</dbReference>
<accession>A0ABT3T5V1</accession>
<dbReference type="Proteomes" id="UP001143304">
    <property type="component" value="Unassembled WGS sequence"/>
</dbReference>
<dbReference type="Gene3D" id="3.60.15.10">
    <property type="entry name" value="Ribonuclease Z/Hydroxyacylglutathione hydrolase-like"/>
    <property type="match status" value="1"/>
</dbReference>
<keyword evidence="2" id="KW-1185">Reference proteome</keyword>
<comment type="caution">
    <text evidence="1">The sequence shown here is derived from an EMBL/GenBank/DDBJ whole genome shotgun (WGS) entry which is preliminary data.</text>
</comment>
<evidence type="ECO:0000313" key="2">
    <source>
        <dbReference type="Proteomes" id="UP001143304"/>
    </source>
</evidence>
<reference evidence="1" key="1">
    <citation type="submission" date="2019-02" db="EMBL/GenBank/DDBJ databases">
        <authorList>
            <person name="Li S.-H."/>
        </authorList>
    </citation>
    <scope>NUCLEOTIDE SEQUENCE</scope>
    <source>
        <strain evidence="1">IMCC11814</strain>
    </source>
</reference>